<accession>A0A2U3LPU7</accession>
<reference evidence="2" key="1">
    <citation type="submission" date="2018-02" db="EMBL/GenBank/DDBJ databases">
        <authorList>
            <person name="Hausmann B."/>
        </authorList>
    </citation>
    <scope>NUCLEOTIDE SEQUENCE [LARGE SCALE GENOMIC DNA]</scope>
    <source>
        <strain evidence="2">Peat soil MAG SbF1</strain>
    </source>
</reference>
<evidence type="ECO:0000313" key="2">
    <source>
        <dbReference type="Proteomes" id="UP000238916"/>
    </source>
</evidence>
<dbReference type="Proteomes" id="UP000238916">
    <property type="component" value="Unassembled WGS sequence"/>
</dbReference>
<proteinExistence type="predicted"/>
<protein>
    <submittedName>
        <fullName evidence="1">Uncharacterized protein</fullName>
    </submittedName>
</protein>
<sequence length="131" mass="14504">MAAKNWSIQDSKRKSGNIVEFWLAYKQDSAPVVVTFTNDKLADMGGVDNLPQYIMTEMQRYLASISVFRCRCLGLCKYCVKPEGEGTTFSSSGVCKHYSGLACNVSAGDITIKNNPKGYKEMDHCKIAVTK</sequence>
<dbReference type="AlphaFoldDB" id="A0A2U3LPU7"/>
<name>A0A2U3LPU7_9FIRM</name>
<organism evidence="1 2">
    <name type="scientific">Candidatus Desulfosporosinus infrequens</name>
    <dbReference type="NCBI Taxonomy" id="2043169"/>
    <lineage>
        <taxon>Bacteria</taxon>
        <taxon>Bacillati</taxon>
        <taxon>Bacillota</taxon>
        <taxon>Clostridia</taxon>
        <taxon>Eubacteriales</taxon>
        <taxon>Desulfitobacteriaceae</taxon>
        <taxon>Desulfosporosinus</taxon>
    </lineage>
</organism>
<gene>
    <name evidence="1" type="ORF">SBF1_7060001</name>
</gene>
<evidence type="ECO:0000313" key="1">
    <source>
        <dbReference type="EMBL" id="SPF53844.1"/>
    </source>
</evidence>
<dbReference type="OrthoDB" id="1797729at2"/>
<dbReference type="EMBL" id="OMOF01000675">
    <property type="protein sequence ID" value="SPF53844.1"/>
    <property type="molecule type" value="Genomic_DNA"/>
</dbReference>